<reference evidence="8 9" key="1">
    <citation type="journal article" date="2021" name="BMC Genomics">
        <title>Datura genome reveals duplications of psychoactive alkaloid biosynthetic genes and high mutation rate following tissue culture.</title>
        <authorList>
            <person name="Rajewski A."/>
            <person name="Carter-House D."/>
            <person name="Stajich J."/>
            <person name="Litt A."/>
        </authorList>
    </citation>
    <scope>NUCLEOTIDE SEQUENCE [LARGE SCALE GENOMIC DNA]</scope>
    <source>
        <strain evidence="8">AR-01</strain>
    </source>
</reference>
<evidence type="ECO:0000256" key="3">
    <source>
        <dbReference type="ARBA" id="ARBA00023125"/>
    </source>
</evidence>
<accession>A0ABS8RQ05</accession>
<gene>
    <name evidence="8" type="ORF">HAX54_045648</name>
</gene>
<dbReference type="Gene3D" id="3.40.1810.10">
    <property type="entry name" value="Transcription factor, MADS-box"/>
    <property type="match status" value="1"/>
</dbReference>
<dbReference type="Proteomes" id="UP000823775">
    <property type="component" value="Unassembled WGS sequence"/>
</dbReference>
<evidence type="ECO:0000256" key="2">
    <source>
        <dbReference type="ARBA" id="ARBA00023015"/>
    </source>
</evidence>
<dbReference type="SUPFAM" id="SSF55455">
    <property type="entry name" value="SRF-like"/>
    <property type="match status" value="1"/>
</dbReference>
<keyword evidence="3" id="KW-0238">DNA-binding</keyword>
<dbReference type="InterPro" id="IPR036879">
    <property type="entry name" value="TF_MADSbox_sf"/>
</dbReference>
<evidence type="ECO:0000256" key="5">
    <source>
        <dbReference type="ARBA" id="ARBA00023242"/>
    </source>
</evidence>
<evidence type="ECO:0000259" key="7">
    <source>
        <dbReference type="PROSITE" id="PS50066"/>
    </source>
</evidence>
<comment type="caution">
    <text evidence="8">The sequence shown here is derived from an EMBL/GenBank/DDBJ whole genome shotgun (WGS) entry which is preliminary data.</text>
</comment>
<dbReference type="SMART" id="SM00432">
    <property type="entry name" value="MADS"/>
    <property type="match status" value="1"/>
</dbReference>
<dbReference type="PROSITE" id="PS50066">
    <property type="entry name" value="MADS_BOX_2"/>
    <property type="match status" value="1"/>
</dbReference>
<comment type="subcellular location">
    <subcellularLocation>
        <location evidence="1">Nucleus</location>
    </subcellularLocation>
</comment>
<keyword evidence="4" id="KW-0804">Transcription</keyword>
<keyword evidence="9" id="KW-1185">Reference proteome</keyword>
<feature type="region of interest" description="Disordered" evidence="6">
    <location>
        <begin position="321"/>
        <end position="341"/>
    </location>
</feature>
<keyword evidence="5" id="KW-0539">Nucleus</keyword>
<organism evidence="8 9">
    <name type="scientific">Datura stramonium</name>
    <name type="common">Jimsonweed</name>
    <name type="synonym">Common thornapple</name>
    <dbReference type="NCBI Taxonomy" id="4076"/>
    <lineage>
        <taxon>Eukaryota</taxon>
        <taxon>Viridiplantae</taxon>
        <taxon>Streptophyta</taxon>
        <taxon>Embryophyta</taxon>
        <taxon>Tracheophyta</taxon>
        <taxon>Spermatophyta</taxon>
        <taxon>Magnoliopsida</taxon>
        <taxon>eudicotyledons</taxon>
        <taxon>Gunneridae</taxon>
        <taxon>Pentapetalae</taxon>
        <taxon>asterids</taxon>
        <taxon>lamiids</taxon>
        <taxon>Solanales</taxon>
        <taxon>Solanaceae</taxon>
        <taxon>Solanoideae</taxon>
        <taxon>Datureae</taxon>
        <taxon>Datura</taxon>
    </lineage>
</organism>
<dbReference type="EMBL" id="JACEIK010000071">
    <property type="protein sequence ID" value="MCD7448709.1"/>
    <property type="molecule type" value="Genomic_DNA"/>
</dbReference>
<feature type="domain" description="MADS-box" evidence="7">
    <location>
        <begin position="1"/>
        <end position="49"/>
    </location>
</feature>
<evidence type="ECO:0000256" key="4">
    <source>
        <dbReference type="ARBA" id="ARBA00023163"/>
    </source>
</evidence>
<sequence>MKKAKMLTYKKRKETIKKKTRELSILCDTKACAILVGPNGEIDTWPENPTDLNPIIQSYKKSLVDGKRKVIDGGCLKKKSRKDHSLFCNDGDQWPNNMSRESKESLLVKLDFKLEAVKKRIEFLKMVNNGHWVVGDVGGSISSGKEIVLSNQETHNSAFEFRGSTVEIDGDHVRTSSGGEVVVANQENCGNSNFEFWGSTVAINGDQLENNIADQETHNSAFEFWGSTGISGDQLRDCSAYDEGQLVVMPNEMNMWETLNNLENVQNFGCDDLWPLITSPEFDLVPQDATGFGTSLNQQTLANDFFEPNYDYSIPFSPDTFQTSANYSPPKPPRSQATKIKRAPESVVLRQALPQTKAVNGNMYIALATECSKSSIHTNPDYGLDFYFRKRRILQPI</sequence>
<evidence type="ECO:0000313" key="9">
    <source>
        <dbReference type="Proteomes" id="UP000823775"/>
    </source>
</evidence>
<evidence type="ECO:0000256" key="6">
    <source>
        <dbReference type="SAM" id="MobiDB-lite"/>
    </source>
</evidence>
<evidence type="ECO:0000256" key="1">
    <source>
        <dbReference type="ARBA" id="ARBA00004123"/>
    </source>
</evidence>
<dbReference type="Pfam" id="PF00319">
    <property type="entry name" value="SRF-TF"/>
    <property type="match status" value="1"/>
</dbReference>
<proteinExistence type="predicted"/>
<evidence type="ECO:0000313" key="8">
    <source>
        <dbReference type="EMBL" id="MCD7448709.1"/>
    </source>
</evidence>
<dbReference type="InterPro" id="IPR002100">
    <property type="entry name" value="TF_MADSbox"/>
</dbReference>
<protein>
    <recommendedName>
        <fullName evidence="7">MADS-box domain-containing protein</fullName>
    </recommendedName>
</protein>
<name>A0ABS8RQ05_DATST</name>
<keyword evidence="2" id="KW-0805">Transcription regulation</keyword>